<dbReference type="PANTHER" id="PTHR35707">
    <property type="entry name" value="OS06G0608100 PROTEIN"/>
    <property type="match status" value="1"/>
</dbReference>
<feature type="compositionally biased region" description="Polar residues" evidence="1">
    <location>
        <begin position="194"/>
        <end position="214"/>
    </location>
</feature>
<evidence type="ECO:0000313" key="3">
    <source>
        <dbReference type="EMBL" id="AQL04486.1"/>
    </source>
</evidence>
<feature type="region of interest" description="Disordered" evidence="1">
    <location>
        <begin position="38"/>
        <end position="84"/>
    </location>
</feature>
<dbReference type="FunCoup" id="A0A1D6P3A9">
    <property type="interactions" value="1015"/>
</dbReference>
<accession>A0A1D6P3A9</accession>
<sequence>MDIGGSGGIILSPGSEDDKFARRRSRRVSFADTTAVHVFDRDEDFETPPEEREPDSTPAPPSPRRSSVGREVEDDTEEDFNRPPVIFLHDVDSSYPDSAAESIASADGSQVAAFFNWIMSDENFFGPVSASFIQTGRPSDSGMSEDDNHDITMDSRTFSLHFRNIAPPDDCTAYSAGSLMTPNTASEGPLKELTASNPARASINGRDTLTDMSLLSGNPRTYGYDKLSPTLNSMMKKIKGSKQTNSPKLGISDVTSDCVLTLSTSEEESREENLCIDNGVSSDELVMVNTIAEHISMRNPVSTSTDLIQDDNEMIIDVQENSKNCNHDHMDDDPGANNTAEPPAKISPAYKSFMINGDVQSHLVDQSSSKDRPSGSNCTASVSSMCNVDMETHLLDQLPGKDNTYAAQSSSEATAILLMDAEQLRQKNEVMDTETVLHTPRTAGLQLQVPRGSISSLRSKRHKLFTNTVSNSKVARQEGCSSGTEFVHHDKRLSSLKHQELAAASQLQLVEKNELGHRASDMFSNTEDHDSTLSVSSHSVPKLKKTNESFVLGTPRRHGLNESTKVLDTLCHAFTLDSQPSRECNSHVDLNGVGRKRTAEENGYAVQECPEKTTKTARSPRKSRKEIPCVSQPSMIEEKQNGAHDNGKSVDIDWSKVVCTITNATEQVLPASISKYNLQQLDMLSDRLDEIHMARKYKRLSTAVRIKAFCGDKQKRLEEARFLHDKLFYEKAKLQINNMKLVKLQKKAQLCQDGIQECCFLKSKILGAGHMEDSSLPAATTVSAGDRQEELDIISEKRLELKIIQRKVEKLRSSLECFHNIEGGIGSDSVVRYAEEQLMMRNQHRIIHWQAGLCKLNDIVKRGNKCDIILNYHNLLFQRIILNISDTSSIFVNNSLNGNQIGKTFPNLDASLAFNFVFEAEENQRVSDLQSLQKKTMETSLLLGNLIDVLEEIKLSKLELVNLTSAAFVLESQTRKLGLHLSFMSFKSGKKIAFIIDMTDLNRSVYPSEPSELIKVFEAHTTLAQPSIDETMASIRNLQSGRTAILRLCRMVSRLIHGYNDDLITGVQAVGSKHHPDM</sequence>
<dbReference type="EMBL" id="CM000785">
    <property type="protein sequence ID" value="AQL04486.1"/>
    <property type="molecule type" value="Genomic_DNA"/>
</dbReference>
<feature type="region of interest" description="Disordered" evidence="1">
    <location>
        <begin position="1"/>
        <end position="24"/>
    </location>
</feature>
<reference evidence="3" key="1">
    <citation type="submission" date="2015-12" db="EMBL/GenBank/DDBJ databases">
        <title>Update maize B73 reference genome by single molecule sequencing technologies.</title>
        <authorList>
            <consortium name="Maize Genome Sequencing Project"/>
            <person name="Ware D."/>
        </authorList>
    </citation>
    <scope>NUCLEOTIDE SEQUENCE</scope>
    <source>
        <tissue evidence="3">Seedling</tissue>
    </source>
</reference>
<dbReference type="InParanoid" id="A0A1D6P3A9"/>
<feature type="region of interest" description="Disordered" evidence="1">
    <location>
        <begin position="609"/>
        <end position="628"/>
    </location>
</feature>
<evidence type="ECO:0000259" key="2">
    <source>
        <dbReference type="Pfam" id="PF18210"/>
    </source>
</evidence>
<dbReference type="Pfam" id="PF18210">
    <property type="entry name" value="Knl1_RWD_C"/>
    <property type="match status" value="1"/>
</dbReference>
<protein>
    <recommendedName>
        <fullName evidence="2">Knl1 C-terminal RWD domain-containing protein</fullName>
    </recommendedName>
</protein>
<proteinExistence type="predicted"/>
<dbReference type="OrthoDB" id="1929367at2759"/>
<name>A0A1D6P3A9_MAIZE</name>
<dbReference type="ExpressionAtlas" id="A0A1D6P3A9">
    <property type="expression patterns" value="baseline and differential"/>
</dbReference>
<organism evidence="3">
    <name type="scientific">Zea mays</name>
    <name type="common">Maize</name>
    <dbReference type="NCBI Taxonomy" id="4577"/>
    <lineage>
        <taxon>Eukaryota</taxon>
        <taxon>Viridiplantae</taxon>
        <taxon>Streptophyta</taxon>
        <taxon>Embryophyta</taxon>
        <taxon>Tracheophyta</taxon>
        <taxon>Spermatophyta</taxon>
        <taxon>Magnoliopsida</taxon>
        <taxon>Liliopsida</taxon>
        <taxon>Poales</taxon>
        <taxon>Poaceae</taxon>
        <taxon>PACMAD clade</taxon>
        <taxon>Panicoideae</taxon>
        <taxon>Andropogonodae</taxon>
        <taxon>Andropogoneae</taxon>
        <taxon>Tripsacinae</taxon>
        <taxon>Zea</taxon>
    </lineage>
</organism>
<evidence type="ECO:0000256" key="1">
    <source>
        <dbReference type="SAM" id="MobiDB-lite"/>
    </source>
</evidence>
<dbReference type="IntAct" id="A0A1D6P3A9">
    <property type="interactions" value="2"/>
</dbReference>
<feature type="region of interest" description="Disordered" evidence="1">
    <location>
        <begin position="183"/>
        <end position="214"/>
    </location>
</feature>
<feature type="domain" description="Knl1 C-terminal RWD" evidence="2">
    <location>
        <begin position="796"/>
        <end position="949"/>
    </location>
</feature>
<dbReference type="InterPro" id="IPR040850">
    <property type="entry name" value="Knl1_RWD_C"/>
</dbReference>
<gene>
    <name evidence="3" type="ORF">ZEAMMB73_Zm00001d046545</name>
</gene>
<dbReference type="PANTHER" id="PTHR35707:SF1">
    <property type="entry name" value="SPC7 KINETOCHORE PROTEIN DOMAIN-CONTAINING PROTEIN"/>
    <property type="match status" value="1"/>
</dbReference>
<dbReference type="AlphaFoldDB" id="A0A1D6P3A9"/>